<dbReference type="InterPro" id="IPR029962">
    <property type="entry name" value="TBL"/>
</dbReference>
<comment type="caution">
    <text evidence="10">The sequence shown here is derived from an EMBL/GenBank/DDBJ whole genome shotgun (WGS) entry which is preliminary data.</text>
</comment>
<dbReference type="AlphaFoldDB" id="A0AAE0B6Y5"/>
<comment type="subcellular location">
    <subcellularLocation>
        <location evidence="1">Membrane</location>
        <topology evidence="1">Single-pass membrane protein</topology>
    </subcellularLocation>
</comment>
<keyword evidence="11" id="KW-1185">Reference proteome</keyword>
<evidence type="ECO:0000313" key="11">
    <source>
        <dbReference type="Proteomes" id="UP001281410"/>
    </source>
</evidence>
<feature type="domain" description="Trichome birefringence-like N-terminal" evidence="9">
    <location>
        <begin position="85"/>
        <end position="137"/>
    </location>
</feature>
<dbReference type="PANTHER" id="PTHR32285:SF63">
    <property type="entry name" value="OS01G0880400 PROTEIN"/>
    <property type="match status" value="1"/>
</dbReference>
<evidence type="ECO:0008006" key="12">
    <source>
        <dbReference type="Google" id="ProtNLM"/>
    </source>
</evidence>
<keyword evidence="4" id="KW-0735">Signal-anchor</keyword>
<dbReference type="InterPro" id="IPR026057">
    <property type="entry name" value="TBL_C"/>
</dbReference>
<dbReference type="Proteomes" id="UP001281410">
    <property type="component" value="Unassembled WGS sequence"/>
</dbReference>
<organism evidence="10 11">
    <name type="scientific">Dipteronia sinensis</name>
    <dbReference type="NCBI Taxonomy" id="43782"/>
    <lineage>
        <taxon>Eukaryota</taxon>
        <taxon>Viridiplantae</taxon>
        <taxon>Streptophyta</taxon>
        <taxon>Embryophyta</taxon>
        <taxon>Tracheophyta</taxon>
        <taxon>Spermatophyta</taxon>
        <taxon>Magnoliopsida</taxon>
        <taxon>eudicotyledons</taxon>
        <taxon>Gunneridae</taxon>
        <taxon>Pentapetalae</taxon>
        <taxon>rosids</taxon>
        <taxon>malvids</taxon>
        <taxon>Sapindales</taxon>
        <taxon>Sapindaceae</taxon>
        <taxon>Hippocastanoideae</taxon>
        <taxon>Acereae</taxon>
        <taxon>Dipteronia</taxon>
    </lineage>
</organism>
<accession>A0AAE0B6Y5</accession>
<keyword evidence="6 7" id="KW-0472">Membrane</keyword>
<dbReference type="PANTHER" id="PTHR32285">
    <property type="entry name" value="PROTEIN TRICHOME BIREFRINGENCE-LIKE 9-RELATED"/>
    <property type="match status" value="1"/>
</dbReference>
<evidence type="ECO:0000259" key="8">
    <source>
        <dbReference type="Pfam" id="PF13839"/>
    </source>
</evidence>
<feature type="domain" description="Trichome birefringence-like C-terminal" evidence="8">
    <location>
        <begin position="138"/>
        <end position="414"/>
    </location>
</feature>
<dbReference type="GO" id="GO:0016020">
    <property type="term" value="C:membrane"/>
    <property type="evidence" value="ECO:0007669"/>
    <property type="project" value="UniProtKB-SubCell"/>
</dbReference>
<dbReference type="EMBL" id="JANJYJ010000001">
    <property type="protein sequence ID" value="KAK3230457.1"/>
    <property type="molecule type" value="Genomic_DNA"/>
</dbReference>
<proteinExistence type="inferred from homology"/>
<evidence type="ECO:0000256" key="3">
    <source>
        <dbReference type="ARBA" id="ARBA00022692"/>
    </source>
</evidence>
<keyword evidence="5 7" id="KW-1133">Transmembrane helix</keyword>
<reference evidence="10" key="1">
    <citation type="journal article" date="2023" name="Plant J.">
        <title>Genome sequences and population genomics provide insights into the demographic history, inbreeding, and mutation load of two 'living fossil' tree species of Dipteronia.</title>
        <authorList>
            <person name="Feng Y."/>
            <person name="Comes H.P."/>
            <person name="Chen J."/>
            <person name="Zhu S."/>
            <person name="Lu R."/>
            <person name="Zhang X."/>
            <person name="Li P."/>
            <person name="Qiu J."/>
            <person name="Olsen K.M."/>
            <person name="Qiu Y."/>
        </authorList>
    </citation>
    <scope>NUCLEOTIDE SEQUENCE</scope>
    <source>
        <strain evidence="10">NBL</strain>
    </source>
</reference>
<evidence type="ECO:0000256" key="1">
    <source>
        <dbReference type="ARBA" id="ARBA00004167"/>
    </source>
</evidence>
<dbReference type="Pfam" id="PF13839">
    <property type="entry name" value="PC-Esterase"/>
    <property type="match status" value="1"/>
</dbReference>
<keyword evidence="3 7" id="KW-0812">Transmembrane</keyword>
<dbReference type="GO" id="GO:0016413">
    <property type="term" value="F:O-acetyltransferase activity"/>
    <property type="evidence" value="ECO:0007669"/>
    <property type="project" value="InterPro"/>
</dbReference>
<evidence type="ECO:0000256" key="7">
    <source>
        <dbReference type="SAM" id="Phobius"/>
    </source>
</evidence>
<evidence type="ECO:0000256" key="2">
    <source>
        <dbReference type="ARBA" id="ARBA00007727"/>
    </source>
</evidence>
<evidence type="ECO:0000313" key="10">
    <source>
        <dbReference type="EMBL" id="KAK3230457.1"/>
    </source>
</evidence>
<sequence>MAIGFNWSLFGYIRSIYSDIFSYFNKIIEGHCKFWVFKSFNGLVASGSLISFLLALTWGYLYLLPKFQPVPYSYPVPESGNSVGECNVFEGRWIRDENYPLYNASQCPFAEGGFNCLANGRKDRGYTNWKWKPKNCDIPRFNAREILEKLRGKRVVFVGDSLSRTQWESLICMLMMGVDDKKRVYEVNGNQITKRIRFLGVQFSSFNLRIDFYRSVFLVQPGPVPRHSPKRVKSTLRIDKLDGISQEWIDTDVLIFNSGHWWTRRKLFEMGCYFQEGGLLKLGMPTTTAFRAALDTWASWVETMINTNRTSVFFRTFESSHWRYVMNGRNRNSCKVTRQPSSESKGRDHSPISDMIIKVVKRMAVPVTVMHVTPMGAYRGDAHVGTWSDNPSVPDCSHWCLPGVPDMWNEILFSFLLSKNGTSLR</sequence>
<gene>
    <name evidence="10" type="ORF">Dsin_002338</name>
</gene>
<dbReference type="InterPro" id="IPR025846">
    <property type="entry name" value="TBL_N"/>
</dbReference>
<evidence type="ECO:0000256" key="6">
    <source>
        <dbReference type="ARBA" id="ARBA00023136"/>
    </source>
</evidence>
<evidence type="ECO:0000259" key="9">
    <source>
        <dbReference type="Pfam" id="PF14416"/>
    </source>
</evidence>
<protein>
    <recommendedName>
        <fullName evidence="12">Trichome birefringence-like N-terminal domain-containing protein</fullName>
    </recommendedName>
</protein>
<evidence type="ECO:0000256" key="4">
    <source>
        <dbReference type="ARBA" id="ARBA00022968"/>
    </source>
</evidence>
<feature type="transmembrane region" description="Helical" evidence="7">
    <location>
        <begin position="43"/>
        <end position="63"/>
    </location>
</feature>
<dbReference type="GO" id="GO:0005794">
    <property type="term" value="C:Golgi apparatus"/>
    <property type="evidence" value="ECO:0007669"/>
    <property type="project" value="TreeGrafter"/>
</dbReference>
<name>A0AAE0B6Y5_9ROSI</name>
<evidence type="ECO:0000256" key="5">
    <source>
        <dbReference type="ARBA" id="ARBA00022989"/>
    </source>
</evidence>
<dbReference type="Pfam" id="PF14416">
    <property type="entry name" value="PMR5N"/>
    <property type="match status" value="1"/>
</dbReference>
<comment type="similarity">
    <text evidence="2">Belongs to the PC-esterase family. TBL subfamily.</text>
</comment>